<dbReference type="PANTHER" id="PTHR43156:SF2">
    <property type="entry name" value="STAGE II SPORULATION PROTEIN E"/>
    <property type="match status" value="1"/>
</dbReference>
<dbReference type="EMBL" id="JACSPN010000040">
    <property type="protein sequence ID" value="MBE7702296.1"/>
    <property type="molecule type" value="Genomic_DNA"/>
</dbReference>
<dbReference type="Gene3D" id="3.30.450.20">
    <property type="entry name" value="PAS domain"/>
    <property type="match status" value="1"/>
</dbReference>
<evidence type="ECO:0000313" key="4">
    <source>
        <dbReference type="EMBL" id="MBE7702296.1"/>
    </source>
</evidence>
<proteinExistence type="predicted"/>
<organism evidence="4 5">
    <name type="scientific">Oerskovia douganii</name>
    <dbReference type="NCBI Taxonomy" id="2762210"/>
    <lineage>
        <taxon>Bacteria</taxon>
        <taxon>Bacillati</taxon>
        <taxon>Actinomycetota</taxon>
        <taxon>Actinomycetes</taxon>
        <taxon>Micrococcales</taxon>
        <taxon>Cellulomonadaceae</taxon>
        <taxon>Oerskovia</taxon>
    </lineage>
</organism>
<dbReference type="SMART" id="SM00331">
    <property type="entry name" value="PP2C_SIG"/>
    <property type="match status" value="1"/>
</dbReference>
<dbReference type="InterPro" id="IPR036457">
    <property type="entry name" value="PPM-type-like_dom_sf"/>
</dbReference>
<accession>A0A9D5Z1A1</accession>
<name>A0A9D5Z1A1_9CELL</name>
<dbReference type="GO" id="GO:0016791">
    <property type="term" value="F:phosphatase activity"/>
    <property type="evidence" value="ECO:0007669"/>
    <property type="project" value="TreeGrafter"/>
</dbReference>
<feature type="domain" description="PAS" evidence="3">
    <location>
        <begin position="29"/>
        <end position="104"/>
    </location>
</feature>
<dbReference type="RefSeq" id="WP_193721486.1">
    <property type="nucleotide sequence ID" value="NZ_JACSPN010000040.1"/>
</dbReference>
<evidence type="ECO:0000256" key="1">
    <source>
        <dbReference type="ARBA" id="ARBA00022801"/>
    </source>
</evidence>
<dbReference type="AlphaFoldDB" id="A0A9D5Z1A1"/>
<dbReference type="Pfam" id="PF07228">
    <property type="entry name" value="SpoIIE"/>
    <property type="match status" value="1"/>
</dbReference>
<dbReference type="SUPFAM" id="SSF81606">
    <property type="entry name" value="PP2C-like"/>
    <property type="match status" value="1"/>
</dbReference>
<dbReference type="InterPro" id="IPR000014">
    <property type="entry name" value="PAS"/>
</dbReference>
<feature type="region of interest" description="Disordered" evidence="2">
    <location>
        <begin position="1"/>
        <end position="25"/>
    </location>
</feature>
<dbReference type="InterPro" id="IPR035965">
    <property type="entry name" value="PAS-like_dom_sf"/>
</dbReference>
<dbReference type="SMART" id="SM00091">
    <property type="entry name" value="PAS"/>
    <property type="match status" value="1"/>
</dbReference>
<dbReference type="CDD" id="cd00130">
    <property type="entry name" value="PAS"/>
    <property type="match status" value="1"/>
</dbReference>
<dbReference type="InterPro" id="IPR001932">
    <property type="entry name" value="PPM-type_phosphatase-like_dom"/>
</dbReference>
<comment type="caution">
    <text evidence="4">The sequence shown here is derived from an EMBL/GenBank/DDBJ whole genome shotgun (WGS) entry which is preliminary data.</text>
</comment>
<reference evidence="4 5" key="1">
    <citation type="submission" date="2020-08" db="EMBL/GenBank/DDBJ databases">
        <title>A Genomic Blueprint of the Chicken Gut Microbiome.</title>
        <authorList>
            <person name="Gilroy R."/>
            <person name="Ravi A."/>
            <person name="Getino M."/>
            <person name="Pursley I."/>
            <person name="Horton D.L."/>
            <person name="Alikhan N.-F."/>
            <person name="Baker D."/>
            <person name="Gharbi K."/>
            <person name="Hall N."/>
            <person name="Watson M."/>
            <person name="Adriaenssens E.M."/>
            <person name="Foster-Nyarko E."/>
            <person name="Jarju S."/>
            <person name="Secka A."/>
            <person name="Antonio M."/>
            <person name="Oren A."/>
            <person name="Chaudhuri R."/>
            <person name="La Ragione R.M."/>
            <person name="Hildebrand F."/>
            <person name="Pallen M.J."/>
        </authorList>
    </citation>
    <scope>NUCLEOTIDE SEQUENCE [LARGE SCALE GENOMIC DNA]</scope>
    <source>
        <strain evidence="4 5">Sa1BUA8</strain>
    </source>
</reference>
<gene>
    <name evidence="4" type="ORF">H9623_18550</name>
</gene>
<keyword evidence="1" id="KW-0378">Hydrolase</keyword>
<dbReference type="InterPro" id="IPR013656">
    <property type="entry name" value="PAS_4"/>
</dbReference>
<dbReference type="Pfam" id="PF08448">
    <property type="entry name" value="PAS_4"/>
    <property type="match status" value="1"/>
</dbReference>
<dbReference type="PANTHER" id="PTHR43156">
    <property type="entry name" value="STAGE II SPORULATION PROTEIN E-RELATED"/>
    <property type="match status" value="1"/>
</dbReference>
<dbReference type="InterPro" id="IPR052016">
    <property type="entry name" value="Bact_Sigma-Reg"/>
</dbReference>
<dbReference type="Gene3D" id="3.60.40.10">
    <property type="entry name" value="PPM-type phosphatase domain"/>
    <property type="match status" value="1"/>
</dbReference>
<evidence type="ECO:0000313" key="5">
    <source>
        <dbReference type="Proteomes" id="UP000822993"/>
    </source>
</evidence>
<keyword evidence="5" id="KW-1185">Reference proteome</keyword>
<dbReference type="Proteomes" id="UP000822993">
    <property type="component" value="Unassembled WGS sequence"/>
</dbReference>
<dbReference type="SUPFAM" id="SSF55785">
    <property type="entry name" value="PYP-like sensor domain (PAS domain)"/>
    <property type="match status" value="1"/>
</dbReference>
<dbReference type="PROSITE" id="PS50112">
    <property type="entry name" value="PAS"/>
    <property type="match status" value="1"/>
</dbReference>
<evidence type="ECO:0000259" key="3">
    <source>
        <dbReference type="PROSITE" id="PS50112"/>
    </source>
</evidence>
<protein>
    <submittedName>
        <fullName evidence="4">SpoIIE family protein phosphatase</fullName>
    </submittedName>
</protein>
<evidence type="ECO:0000256" key="2">
    <source>
        <dbReference type="SAM" id="MobiDB-lite"/>
    </source>
</evidence>
<sequence length="441" mass="47900">MTNDRPPPARRSATSPRRPRDRDPQTTLVAPDYRAVFAALSAPKVLLAPDLTVLDVNDAYLEMLGLPATSLVGRPLNDGFTFNPDDEGRVDRVVASLRHVLQTGRIDLLEPLRIDVPGDLPGTWVERHWLMTNIPVFDASGRVSALVHRAEDVTDIVHCSQQAAADDHVGWGTAVVDHALHLGSTVGRFQESLDRERRAALQLQDSILTPPVQPDGLRIDVRYRPASREIHVGGDWYDAFELSCGCAFVVVGDVVGHDVSAAATMGQLRGVMRGIAYDSDESPAAILDRTERTTKGLRVAAVATVAAARIGRAGPAGDRELTWACAGHLPPVLLRADGHAELLERHNDRLLGVGTDSRRSDHTALLHPGDVLLLYTDGLIERRGERLRDALRRFPLVVEEIARSSREGLVDALLARLVPQASEDDIALVAVEVLPSGDAAR</sequence>